<dbReference type="AlphaFoldDB" id="A0A840S0C6"/>
<protein>
    <submittedName>
        <fullName evidence="3">Spy/CpxP family protein refolding chaperone</fullName>
    </submittedName>
</protein>
<evidence type="ECO:0000313" key="3">
    <source>
        <dbReference type="EMBL" id="MBB5202100.1"/>
    </source>
</evidence>
<dbReference type="GO" id="GO:0042597">
    <property type="term" value="C:periplasmic space"/>
    <property type="evidence" value="ECO:0007669"/>
    <property type="project" value="InterPro"/>
</dbReference>
<keyword evidence="4" id="KW-1185">Reference proteome</keyword>
<name>A0A840S0C6_9BURK</name>
<sequence>MFKLRKQLLIGITAMGIGAMGMGAYAQNAPAGAPAVAQAPAPSEHHMHQPPTPEQRAKFEARMAKRQAKLHQELKITPAQEGAWKTYIDQMKPHGPDLSKARPTKEEWAKQTAPERMDHRIELMKKMEEHMSERAAALKQFYAVLTPEQQKVMDTQFSHMHHGERGHRDHGGESHSM</sequence>
<organism evidence="3 4">
    <name type="scientific">Glaciimonas immobilis</name>
    <dbReference type="NCBI Taxonomy" id="728004"/>
    <lineage>
        <taxon>Bacteria</taxon>
        <taxon>Pseudomonadati</taxon>
        <taxon>Pseudomonadota</taxon>
        <taxon>Betaproteobacteria</taxon>
        <taxon>Burkholderiales</taxon>
        <taxon>Oxalobacteraceae</taxon>
        <taxon>Glaciimonas</taxon>
    </lineage>
</organism>
<dbReference type="Pfam" id="PF07813">
    <property type="entry name" value="LTXXQ"/>
    <property type="match status" value="1"/>
</dbReference>
<proteinExistence type="predicted"/>
<feature type="region of interest" description="Disordered" evidence="1">
    <location>
        <begin position="94"/>
        <end position="114"/>
    </location>
</feature>
<feature type="region of interest" description="Disordered" evidence="1">
    <location>
        <begin position="158"/>
        <end position="177"/>
    </location>
</feature>
<evidence type="ECO:0000256" key="2">
    <source>
        <dbReference type="SAM" id="SignalP"/>
    </source>
</evidence>
<dbReference type="RefSeq" id="WP_168054272.1">
    <property type="nucleotide sequence ID" value="NZ_JAAOZT010000004.1"/>
</dbReference>
<keyword evidence="2" id="KW-0732">Signal</keyword>
<feature type="signal peptide" evidence="2">
    <location>
        <begin position="1"/>
        <end position="26"/>
    </location>
</feature>
<accession>A0A840S0C6</accession>
<dbReference type="Gene3D" id="1.20.120.1490">
    <property type="match status" value="1"/>
</dbReference>
<dbReference type="Proteomes" id="UP000571084">
    <property type="component" value="Unassembled WGS sequence"/>
</dbReference>
<evidence type="ECO:0000256" key="1">
    <source>
        <dbReference type="SAM" id="MobiDB-lite"/>
    </source>
</evidence>
<comment type="caution">
    <text evidence="3">The sequence shown here is derived from an EMBL/GenBank/DDBJ whole genome shotgun (WGS) entry which is preliminary data.</text>
</comment>
<evidence type="ECO:0000313" key="4">
    <source>
        <dbReference type="Proteomes" id="UP000571084"/>
    </source>
</evidence>
<gene>
    <name evidence="3" type="ORF">HNR39_003963</name>
</gene>
<feature type="chain" id="PRO_5032394917" evidence="2">
    <location>
        <begin position="27"/>
        <end position="177"/>
    </location>
</feature>
<reference evidence="3 4" key="1">
    <citation type="submission" date="2020-08" db="EMBL/GenBank/DDBJ databases">
        <title>Genomic Encyclopedia of Type Strains, Phase IV (KMG-IV): sequencing the most valuable type-strain genomes for metagenomic binning, comparative biology and taxonomic classification.</title>
        <authorList>
            <person name="Goeker M."/>
        </authorList>
    </citation>
    <scope>NUCLEOTIDE SEQUENCE [LARGE SCALE GENOMIC DNA]</scope>
    <source>
        <strain evidence="3 4">DSM 23240</strain>
    </source>
</reference>
<dbReference type="InterPro" id="IPR012899">
    <property type="entry name" value="LTXXQ"/>
</dbReference>
<dbReference type="EMBL" id="JACHHQ010000010">
    <property type="protein sequence ID" value="MBB5202100.1"/>
    <property type="molecule type" value="Genomic_DNA"/>
</dbReference>
<feature type="compositionally biased region" description="Basic and acidic residues" evidence="1">
    <location>
        <begin position="161"/>
        <end position="177"/>
    </location>
</feature>